<dbReference type="Proteomes" id="UP000032900">
    <property type="component" value="Unassembled WGS sequence"/>
</dbReference>
<reference evidence="10 11" key="1">
    <citation type="journal article" date="2015" name="Microbes Environ.">
        <title>Distribution and evolution of nitrogen fixation genes in the phylum bacteroidetes.</title>
        <authorList>
            <person name="Inoue J."/>
            <person name="Oshima K."/>
            <person name="Suda W."/>
            <person name="Sakamoto M."/>
            <person name="Iino T."/>
            <person name="Noda S."/>
            <person name="Hongoh Y."/>
            <person name="Hattori M."/>
            <person name="Ohkuma M."/>
        </authorList>
    </citation>
    <scope>NUCLEOTIDE SEQUENCE [LARGE SCALE GENOMIC DNA]</scope>
    <source>
        <strain evidence="10">JCM 15548</strain>
    </source>
</reference>
<evidence type="ECO:0000313" key="10">
    <source>
        <dbReference type="EMBL" id="GAO28898.1"/>
    </source>
</evidence>
<dbReference type="InterPro" id="IPR017871">
    <property type="entry name" value="ABC_transporter-like_CS"/>
</dbReference>
<dbReference type="STRING" id="1236989.JCM15548_11037"/>
<dbReference type="RefSeq" id="WP_062122600.1">
    <property type="nucleotide sequence ID" value="NZ_BAZW01000005.1"/>
</dbReference>
<keyword evidence="11" id="KW-1185">Reference proteome</keyword>
<feature type="transmembrane region" description="Helical" evidence="8">
    <location>
        <begin position="973"/>
        <end position="993"/>
    </location>
</feature>
<dbReference type="InterPro" id="IPR027417">
    <property type="entry name" value="P-loop_NTPase"/>
</dbReference>
<dbReference type="InterPro" id="IPR050352">
    <property type="entry name" value="ABCG_transporters"/>
</dbReference>
<evidence type="ECO:0000256" key="8">
    <source>
        <dbReference type="SAM" id="Phobius"/>
    </source>
</evidence>
<feature type="transmembrane region" description="Helical" evidence="8">
    <location>
        <begin position="588"/>
        <end position="609"/>
    </location>
</feature>
<dbReference type="GO" id="GO:0016020">
    <property type="term" value="C:membrane"/>
    <property type="evidence" value="ECO:0007669"/>
    <property type="project" value="UniProtKB-SubCell"/>
</dbReference>
<dbReference type="InterPro" id="IPR013525">
    <property type="entry name" value="ABC2_TM"/>
</dbReference>
<keyword evidence="6 8" id="KW-1133">Transmembrane helix</keyword>
<organism evidence="10 11">
    <name type="scientific">Geofilum rubicundum JCM 15548</name>
    <dbReference type="NCBI Taxonomy" id="1236989"/>
    <lineage>
        <taxon>Bacteria</taxon>
        <taxon>Pseudomonadati</taxon>
        <taxon>Bacteroidota</taxon>
        <taxon>Bacteroidia</taxon>
        <taxon>Marinilabiliales</taxon>
        <taxon>Marinilabiliaceae</taxon>
        <taxon>Geofilum</taxon>
    </lineage>
</organism>
<keyword evidence="2" id="KW-0813">Transport</keyword>
<evidence type="ECO:0000256" key="1">
    <source>
        <dbReference type="ARBA" id="ARBA00004141"/>
    </source>
</evidence>
<keyword evidence="7 8" id="KW-0472">Membrane</keyword>
<dbReference type="InterPro" id="IPR043926">
    <property type="entry name" value="ABCG_dom"/>
</dbReference>
<accession>A0A0E9LUD9</accession>
<dbReference type="PROSITE" id="PS00211">
    <property type="entry name" value="ABC_TRANSPORTER_1"/>
    <property type="match status" value="1"/>
</dbReference>
<proteinExistence type="predicted"/>
<feature type="domain" description="ABC transporter" evidence="9">
    <location>
        <begin position="254"/>
        <end position="493"/>
    </location>
</feature>
<dbReference type="GO" id="GO:0140359">
    <property type="term" value="F:ABC-type transporter activity"/>
    <property type="evidence" value="ECO:0007669"/>
    <property type="project" value="InterPro"/>
</dbReference>
<keyword evidence="4" id="KW-0547">Nucleotide-binding</keyword>
<dbReference type="InterPro" id="IPR003593">
    <property type="entry name" value="AAA+_ATPase"/>
</dbReference>
<keyword evidence="5" id="KW-0067">ATP-binding</keyword>
<feature type="transmembrane region" description="Helical" evidence="8">
    <location>
        <begin position="734"/>
        <end position="753"/>
    </location>
</feature>
<protein>
    <recommendedName>
        <fullName evidence="9">ABC transporter domain-containing protein</fullName>
    </recommendedName>
</protein>
<feature type="transmembrane region" description="Helical" evidence="8">
    <location>
        <begin position="671"/>
        <end position="692"/>
    </location>
</feature>
<comment type="caution">
    <text evidence="10">The sequence shown here is derived from an EMBL/GenBank/DDBJ whole genome shotgun (WGS) entry which is preliminary data.</text>
</comment>
<dbReference type="Pfam" id="PF00005">
    <property type="entry name" value="ABC_tran"/>
    <property type="match status" value="1"/>
</dbReference>
<sequence>MKEKALESIVSIFALVAVFKPGKGYTLISNILEVYLSLLFTKPTTEHYLDIFQQKLRAYVTFKNKHAEDFENFFKSELDAHCYILSREVTLENRVLVLIYLIEYVPYMSGKTSLFISSTSYNLINTIAQRLEIPESDFKDAVSFSAENYQKISEQNALFVITDNDALKIPGVKILVDEELDGQLIFVKIQSLDTILFKVSGEAYFEINDRKLYKRRTYILNKGAVIHTDKGKHFYYNDVSRALTPNDNIQPLALKAENITFRFKNGIYGIQPMSFTCQSGEITAIMGGSGSGKTTLMNLLIGARQPNSGQITLNGVDVFKNPKMVKGHIGYVPQDDALIEELTAFENLYFIAGLSSKDLSRDAKIQKVEKLLKELHLEKIRDLKVGNPLDKVISGGQRKRLNIAIELIRDPGILFLDEPTSGLSSADSENIMQILKNSASMGRMVILNIHQPSSDIFKLFDKLLFIGQGGYAVYYGPAMQIPSYLKNALKLADAHENECQTCGNLNPDDIFHLVQTRQIANRERKETKRIFSPERWHRRFLRFSARNNSETDGHKINVLQPLPVRSPGRPQQYLIYSLRNVLTKFADYPYLILSLLLPPVLGLLLSVFARYVAPFADSYSYYENDNIPPYIFMSVIVAMFVGIMSGSGEIIKERKTLQRESFLNLSYGAFIFAKLTYLMVLSGIQMITYVLISQWVLQIPSGIDHLFIILWSTTISASIIGLVLSSIFKTMASVYVSIPFVLIPQILFSGAVIDFNKINPVFASDKYVPAISELMASRWVYEVISVSLFMDSEFSKEFYQQEKSLNRTAYTRNFLLPEMEKSFFGQSWSTTHYLTKDSAQFDLVVDGIEKVGKALKEDFSTLYENGVIEGNAFNHFVGDVRSRLMDIHDTHLMQKDSLIADMGSDAYNQLRYTTNKKLMQLLTDEANVEKVRISDSEFIRKMTPIYYVSDHPAGRSHLYAPAKRIGEMQVSTYAFNVMVIWLMSLILLIYVVLKRPSI</sequence>
<evidence type="ECO:0000256" key="2">
    <source>
        <dbReference type="ARBA" id="ARBA00022448"/>
    </source>
</evidence>
<evidence type="ECO:0000256" key="7">
    <source>
        <dbReference type="ARBA" id="ARBA00023136"/>
    </source>
</evidence>
<dbReference type="Pfam" id="PF19055">
    <property type="entry name" value="ABC2_membrane_7"/>
    <property type="match status" value="1"/>
</dbReference>
<dbReference type="PANTHER" id="PTHR48041:SF139">
    <property type="entry name" value="PROTEIN SCARLET"/>
    <property type="match status" value="1"/>
</dbReference>
<feature type="transmembrane region" description="Helical" evidence="8">
    <location>
        <begin position="704"/>
        <end position="728"/>
    </location>
</feature>
<dbReference type="Gene3D" id="3.40.50.300">
    <property type="entry name" value="P-loop containing nucleotide triphosphate hydrolases"/>
    <property type="match status" value="1"/>
</dbReference>
<evidence type="ECO:0000256" key="4">
    <source>
        <dbReference type="ARBA" id="ARBA00022741"/>
    </source>
</evidence>
<evidence type="ECO:0000259" key="9">
    <source>
        <dbReference type="PROSITE" id="PS50893"/>
    </source>
</evidence>
<feature type="transmembrane region" description="Helical" evidence="8">
    <location>
        <begin position="630"/>
        <end position="651"/>
    </location>
</feature>
<evidence type="ECO:0000256" key="5">
    <source>
        <dbReference type="ARBA" id="ARBA00022840"/>
    </source>
</evidence>
<dbReference type="GO" id="GO:0016887">
    <property type="term" value="F:ATP hydrolysis activity"/>
    <property type="evidence" value="ECO:0007669"/>
    <property type="project" value="InterPro"/>
</dbReference>
<keyword evidence="3 8" id="KW-0812">Transmembrane</keyword>
<gene>
    <name evidence="10" type="ORF">JCM15548_11037</name>
</gene>
<dbReference type="AlphaFoldDB" id="A0A0E9LUD9"/>
<evidence type="ECO:0000256" key="6">
    <source>
        <dbReference type="ARBA" id="ARBA00022989"/>
    </source>
</evidence>
<dbReference type="GO" id="GO:0005524">
    <property type="term" value="F:ATP binding"/>
    <property type="evidence" value="ECO:0007669"/>
    <property type="project" value="UniProtKB-KW"/>
</dbReference>
<comment type="subcellular location">
    <subcellularLocation>
        <location evidence="1">Membrane</location>
        <topology evidence="1">Multi-pass membrane protein</topology>
    </subcellularLocation>
</comment>
<name>A0A0E9LUD9_9BACT</name>
<dbReference type="Pfam" id="PF01061">
    <property type="entry name" value="ABC2_membrane"/>
    <property type="match status" value="1"/>
</dbReference>
<dbReference type="EMBL" id="BAZW01000005">
    <property type="protein sequence ID" value="GAO28898.1"/>
    <property type="molecule type" value="Genomic_DNA"/>
</dbReference>
<evidence type="ECO:0000256" key="3">
    <source>
        <dbReference type="ARBA" id="ARBA00022692"/>
    </source>
</evidence>
<dbReference type="SUPFAM" id="SSF52540">
    <property type="entry name" value="P-loop containing nucleoside triphosphate hydrolases"/>
    <property type="match status" value="1"/>
</dbReference>
<evidence type="ECO:0000313" key="11">
    <source>
        <dbReference type="Proteomes" id="UP000032900"/>
    </source>
</evidence>
<dbReference type="PROSITE" id="PS50893">
    <property type="entry name" value="ABC_TRANSPORTER_2"/>
    <property type="match status" value="1"/>
</dbReference>
<dbReference type="SMART" id="SM00382">
    <property type="entry name" value="AAA"/>
    <property type="match status" value="1"/>
</dbReference>
<dbReference type="PANTHER" id="PTHR48041">
    <property type="entry name" value="ABC TRANSPORTER G FAMILY MEMBER 28"/>
    <property type="match status" value="1"/>
</dbReference>
<dbReference type="InterPro" id="IPR003439">
    <property type="entry name" value="ABC_transporter-like_ATP-bd"/>
</dbReference>